<dbReference type="PRINTS" id="PR00449">
    <property type="entry name" value="RASTRNSFRMNG"/>
</dbReference>
<dbReference type="SMART" id="SM00175">
    <property type="entry name" value="RAB"/>
    <property type="match status" value="1"/>
</dbReference>
<dbReference type="InterPro" id="IPR001806">
    <property type="entry name" value="Small_GTPase"/>
</dbReference>
<dbReference type="SMART" id="SM00174">
    <property type="entry name" value="RHO"/>
    <property type="match status" value="1"/>
</dbReference>
<keyword evidence="1" id="KW-0547">Nucleotide-binding</keyword>
<dbReference type="EMBL" id="GDID01000352">
    <property type="protein sequence ID" value="JAP96254.1"/>
    <property type="molecule type" value="Transcribed_RNA"/>
</dbReference>
<dbReference type="NCBIfam" id="TIGR00231">
    <property type="entry name" value="small_GTP"/>
    <property type="match status" value="1"/>
</dbReference>
<dbReference type="AlphaFoldDB" id="A0A146KKC0"/>
<name>A0A146KKC0_9EUKA</name>
<dbReference type="CDD" id="cd00154">
    <property type="entry name" value="Rab"/>
    <property type="match status" value="1"/>
</dbReference>
<dbReference type="Gene3D" id="3.40.50.300">
    <property type="entry name" value="P-loop containing nucleotide triphosphate hydrolases"/>
    <property type="match status" value="1"/>
</dbReference>
<dbReference type="PROSITE" id="PS51419">
    <property type="entry name" value="RAB"/>
    <property type="match status" value="1"/>
</dbReference>
<dbReference type="SUPFAM" id="SSF52540">
    <property type="entry name" value="P-loop containing nucleoside triphosphate hydrolases"/>
    <property type="match status" value="1"/>
</dbReference>
<dbReference type="GO" id="GO:0003924">
    <property type="term" value="F:GTPase activity"/>
    <property type="evidence" value="ECO:0007669"/>
    <property type="project" value="InterPro"/>
</dbReference>
<dbReference type="InterPro" id="IPR027417">
    <property type="entry name" value="P-loop_NTPase"/>
</dbReference>
<dbReference type="GO" id="GO:0005525">
    <property type="term" value="F:GTP binding"/>
    <property type="evidence" value="ECO:0007669"/>
    <property type="project" value="InterPro"/>
</dbReference>
<feature type="non-terminal residue" evidence="2">
    <location>
        <position position="1"/>
    </location>
</feature>
<gene>
    <name evidence="2" type="ORF">TPC1_10467</name>
</gene>
<dbReference type="PANTHER" id="PTHR47978">
    <property type="match status" value="1"/>
</dbReference>
<dbReference type="InterPro" id="IPR005225">
    <property type="entry name" value="Small_GTP-bd"/>
</dbReference>
<dbReference type="SMART" id="SM00173">
    <property type="entry name" value="RAS"/>
    <property type="match status" value="1"/>
</dbReference>
<reference evidence="2" key="1">
    <citation type="submission" date="2015-07" db="EMBL/GenBank/DDBJ databases">
        <title>Adaptation to a free-living lifestyle via gene acquisitions in the diplomonad Trepomonas sp. PC1.</title>
        <authorList>
            <person name="Xu F."/>
            <person name="Jerlstrom-Hultqvist J."/>
            <person name="Kolisko M."/>
            <person name="Simpson A.G.B."/>
            <person name="Roger A.J."/>
            <person name="Svard S.G."/>
            <person name="Andersson J.O."/>
        </authorList>
    </citation>
    <scope>NUCLEOTIDE SEQUENCE</scope>
    <source>
        <strain evidence="2">PC1</strain>
    </source>
</reference>
<proteinExistence type="predicted"/>
<sequence length="190" mass="21232">VQGKVIVVGASGVGKTSIIGRAVHNDFSATQTTTTAAFLQKQIFIKQNNQKTSQLLQIWDTAGQERFQSITAMYFRSTHYALVVFDLSQAEGFDKVANWINLVDEKAPVGCVKYLIGNKCDQEVKVPKPQIDEMCKLYKCKYFQVSAKTGEGIDRIFEQMEKDFTTSAKQIGKSLEKVKLTKENKGQSCC</sequence>
<evidence type="ECO:0000256" key="1">
    <source>
        <dbReference type="ARBA" id="ARBA00022741"/>
    </source>
</evidence>
<dbReference type="Pfam" id="PF00071">
    <property type="entry name" value="Ras"/>
    <property type="match status" value="1"/>
</dbReference>
<organism evidence="2">
    <name type="scientific">Trepomonas sp. PC1</name>
    <dbReference type="NCBI Taxonomy" id="1076344"/>
    <lineage>
        <taxon>Eukaryota</taxon>
        <taxon>Metamonada</taxon>
        <taxon>Diplomonadida</taxon>
        <taxon>Hexamitidae</taxon>
        <taxon>Hexamitinae</taxon>
        <taxon>Trepomonas</taxon>
    </lineage>
</organism>
<protein>
    <submittedName>
        <fullName evidence="2">Rab-like protein</fullName>
    </submittedName>
</protein>
<dbReference type="PROSITE" id="PS51421">
    <property type="entry name" value="RAS"/>
    <property type="match status" value="1"/>
</dbReference>
<dbReference type="FunFam" id="3.40.50.300:FF:000808">
    <property type="entry name" value="Small GTP-binding protein, putative"/>
    <property type="match status" value="1"/>
</dbReference>
<accession>A0A146KKC0</accession>
<evidence type="ECO:0000313" key="2">
    <source>
        <dbReference type="EMBL" id="JAP96254.1"/>
    </source>
</evidence>